<protein>
    <submittedName>
        <fullName evidence="1">DUF4249 domain-containing protein</fullName>
    </submittedName>
</protein>
<sequence>MKTPSILFVLLAMGALVFQGCEKVIEVDVNNAEPQLVIEGAITDETTSQVVRLSKSVPYTEPSVFPAVRGATVRVTDNLGNTVLFPEAEPGVYRRLLRGQPGRSYKLDVQVEGKSYTATSVMPAKVQLDSLSIATETFFGEEQKELYVNFKDPAGATNYYHFRMFINGRQVQRPLPYNDRFTNGNSISERLFYRSDNIESIKTGDVVEVEMQCVDRQVYNYWFVLTQSSGRGPGGGTTPSNPDSNISGGALGYFSAHTAQRMVVTTP</sequence>
<comment type="caution">
    <text evidence="1">The sequence shown here is derived from an EMBL/GenBank/DDBJ whole genome shotgun (WGS) entry which is preliminary data.</text>
</comment>
<dbReference type="PROSITE" id="PS51257">
    <property type="entry name" value="PROKAR_LIPOPROTEIN"/>
    <property type="match status" value="1"/>
</dbReference>
<dbReference type="RefSeq" id="WP_107214264.1">
    <property type="nucleotide sequence ID" value="NZ_KZ686268.1"/>
</dbReference>
<organism evidence="1 2">
    <name type="scientific">Pedobacter yulinensis</name>
    <dbReference type="NCBI Taxonomy" id="2126353"/>
    <lineage>
        <taxon>Bacteria</taxon>
        <taxon>Pseudomonadati</taxon>
        <taxon>Bacteroidota</taxon>
        <taxon>Sphingobacteriia</taxon>
        <taxon>Sphingobacteriales</taxon>
        <taxon>Sphingobacteriaceae</taxon>
        <taxon>Pedobacter</taxon>
    </lineage>
</organism>
<evidence type="ECO:0000313" key="1">
    <source>
        <dbReference type="EMBL" id="PST84166.1"/>
    </source>
</evidence>
<name>A0A2T3HP12_9SPHI</name>
<dbReference type="EMBL" id="PYLS01000004">
    <property type="protein sequence ID" value="PST84166.1"/>
    <property type="molecule type" value="Genomic_DNA"/>
</dbReference>
<gene>
    <name evidence="1" type="ORF">C7T94_05405</name>
</gene>
<dbReference type="InterPro" id="IPR025345">
    <property type="entry name" value="DUF4249"/>
</dbReference>
<dbReference type="OrthoDB" id="637707at2"/>
<dbReference type="Pfam" id="PF14054">
    <property type="entry name" value="DUF4249"/>
    <property type="match status" value="1"/>
</dbReference>
<proteinExistence type="predicted"/>
<keyword evidence="2" id="KW-1185">Reference proteome</keyword>
<dbReference type="Proteomes" id="UP000240912">
    <property type="component" value="Unassembled WGS sequence"/>
</dbReference>
<evidence type="ECO:0000313" key="2">
    <source>
        <dbReference type="Proteomes" id="UP000240912"/>
    </source>
</evidence>
<accession>A0A2T3HP12</accession>
<dbReference type="AlphaFoldDB" id="A0A2T3HP12"/>
<reference evidence="1 2" key="1">
    <citation type="submission" date="2018-03" db="EMBL/GenBank/DDBJ databases">
        <authorList>
            <person name="Keele B.F."/>
        </authorList>
    </citation>
    <scope>NUCLEOTIDE SEQUENCE [LARGE SCALE GENOMIC DNA]</scope>
    <source>
        <strain evidence="1 2">YL28-9</strain>
    </source>
</reference>